<protein>
    <submittedName>
        <fullName evidence="1">Uncharacterized protein</fullName>
    </submittedName>
</protein>
<evidence type="ECO:0000313" key="2">
    <source>
        <dbReference type="Proteomes" id="UP001396334"/>
    </source>
</evidence>
<organism evidence="1 2">
    <name type="scientific">Hibiscus sabdariffa</name>
    <name type="common">roselle</name>
    <dbReference type="NCBI Taxonomy" id="183260"/>
    <lineage>
        <taxon>Eukaryota</taxon>
        <taxon>Viridiplantae</taxon>
        <taxon>Streptophyta</taxon>
        <taxon>Embryophyta</taxon>
        <taxon>Tracheophyta</taxon>
        <taxon>Spermatophyta</taxon>
        <taxon>Magnoliopsida</taxon>
        <taxon>eudicotyledons</taxon>
        <taxon>Gunneridae</taxon>
        <taxon>Pentapetalae</taxon>
        <taxon>rosids</taxon>
        <taxon>malvids</taxon>
        <taxon>Malvales</taxon>
        <taxon>Malvaceae</taxon>
        <taxon>Malvoideae</taxon>
        <taxon>Hibiscus</taxon>
    </lineage>
</organism>
<comment type="caution">
    <text evidence="1">The sequence shown here is derived from an EMBL/GenBank/DDBJ whole genome shotgun (WGS) entry which is preliminary data.</text>
</comment>
<accession>A0ABR2NGW4</accession>
<dbReference type="Proteomes" id="UP001396334">
    <property type="component" value="Unassembled WGS sequence"/>
</dbReference>
<reference evidence="1 2" key="1">
    <citation type="journal article" date="2024" name="G3 (Bethesda)">
        <title>Genome assembly of Hibiscus sabdariffa L. provides insights into metabolisms of medicinal natural products.</title>
        <authorList>
            <person name="Kim T."/>
        </authorList>
    </citation>
    <scope>NUCLEOTIDE SEQUENCE [LARGE SCALE GENOMIC DNA]</scope>
    <source>
        <strain evidence="1">TK-2024</strain>
        <tissue evidence="1">Old leaves</tissue>
    </source>
</reference>
<dbReference type="EMBL" id="JBBPBN010000147">
    <property type="protein sequence ID" value="KAK8975320.1"/>
    <property type="molecule type" value="Genomic_DNA"/>
</dbReference>
<keyword evidence="2" id="KW-1185">Reference proteome</keyword>
<proteinExistence type="predicted"/>
<evidence type="ECO:0000313" key="1">
    <source>
        <dbReference type="EMBL" id="KAK8975320.1"/>
    </source>
</evidence>
<sequence length="106" mass="11328">MGSSQQGRCETVVGASVSSGYKEEGANVSPVDPGISRAAVQGWREPDRLVMEGSLDEVVGMVRQTDMNEARLVEGQDFEEIMLPRTTQRATGRLEDGDGVVEVAGT</sequence>
<gene>
    <name evidence="1" type="ORF">V6N11_063283</name>
</gene>
<name>A0ABR2NGW4_9ROSI</name>